<accession>A0A9N9CJ56</accession>
<dbReference type="EMBL" id="CAJVPK010001905">
    <property type="protein sequence ID" value="CAG8601797.1"/>
    <property type="molecule type" value="Genomic_DNA"/>
</dbReference>
<feature type="region of interest" description="Disordered" evidence="1">
    <location>
        <begin position="1"/>
        <end position="22"/>
    </location>
</feature>
<reference evidence="2" key="1">
    <citation type="submission" date="2021-06" db="EMBL/GenBank/DDBJ databases">
        <authorList>
            <person name="Kallberg Y."/>
            <person name="Tangrot J."/>
            <person name="Rosling A."/>
        </authorList>
    </citation>
    <scope>NUCLEOTIDE SEQUENCE</scope>
    <source>
        <strain evidence="2">AZ414A</strain>
    </source>
</reference>
<gene>
    <name evidence="2" type="ORF">DEBURN_LOCUS9558</name>
</gene>
<dbReference type="OrthoDB" id="2440019at2759"/>
<name>A0A9N9CJ56_9GLOM</name>
<evidence type="ECO:0000313" key="3">
    <source>
        <dbReference type="Proteomes" id="UP000789706"/>
    </source>
</evidence>
<organism evidence="2 3">
    <name type="scientific">Diversispora eburnea</name>
    <dbReference type="NCBI Taxonomy" id="1213867"/>
    <lineage>
        <taxon>Eukaryota</taxon>
        <taxon>Fungi</taxon>
        <taxon>Fungi incertae sedis</taxon>
        <taxon>Mucoromycota</taxon>
        <taxon>Glomeromycotina</taxon>
        <taxon>Glomeromycetes</taxon>
        <taxon>Diversisporales</taxon>
        <taxon>Diversisporaceae</taxon>
        <taxon>Diversispora</taxon>
    </lineage>
</organism>
<proteinExistence type="predicted"/>
<protein>
    <submittedName>
        <fullName evidence="2">1890_t:CDS:1</fullName>
    </submittedName>
</protein>
<evidence type="ECO:0000256" key="1">
    <source>
        <dbReference type="SAM" id="MobiDB-lite"/>
    </source>
</evidence>
<comment type="caution">
    <text evidence="2">The sequence shown here is derived from an EMBL/GenBank/DDBJ whole genome shotgun (WGS) entry which is preliminary data.</text>
</comment>
<feature type="compositionally biased region" description="Acidic residues" evidence="1">
    <location>
        <begin position="7"/>
        <end position="21"/>
    </location>
</feature>
<keyword evidence="3" id="KW-1185">Reference proteome</keyword>
<evidence type="ECO:0000313" key="2">
    <source>
        <dbReference type="EMBL" id="CAG8601797.1"/>
    </source>
</evidence>
<feature type="non-terminal residue" evidence="2">
    <location>
        <position position="1"/>
    </location>
</feature>
<sequence>LAREDLEITSDDYTDSPDYDESVNKITVQDDQFRTPPHQITSNIYNEEISINENILRMYTNDDVMNIRGESGFSKFLSVDDYIKLRSKNPKRKFELPKDWRNEQLKVGLIIEIERATMGRKFDGS</sequence>
<dbReference type="AlphaFoldDB" id="A0A9N9CJ56"/>
<dbReference type="Proteomes" id="UP000789706">
    <property type="component" value="Unassembled WGS sequence"/>
</dbReference>